<name>A0A382LW25_9ZZZZ</name>
<dbReference type="InterPro" id="IPR050367">
    <property type="entry name" value="APC_superfamily"/>
</dbReference>
<feature type="transmembrane region" description="Helical" evidence="5">
    <location>
        <begin position="194"/>
        <end position="212"/>
    </location>
</feature>
<dbReference type="Gene3D" id="1.20.1740.10">
    <property type="entry name" value="Amino acid/polyamine transporter I"/>
    <property type="match status" value="1"/>
</dbReference>
<evidence type="ECO:0000259" key="6">
    <source>
        <dbReference type="Pfam" id="PF00324"/>
    </source>
</evidence>
<dbReference type="PANTHER" id="PTHR42770:SF7">
    <property type="entry name" value="MEMBRANE PROTEIN"/>
    <property type="match status" value="1"/>
</dbReference>
<dbReference type="InterPro" id="IPR004841">
    <property type="entry name" value="AA-permease/SLC12A_dom"/>
</dbReference>
<organism evidence="7">
    <name type="scientific">marine metagenome</name>
    <dbReference type="NCBI Taxonomy" id="408172"/>
    <lineage>
        <taxon>unclassified sequences</taxon>
        <taxon>metagenomes</taxon>
        <taxon>ecological metagenomes</taxon>
    </lineage>
</organism>
<gene>
    <name evidence="7" type="ORF">METZ01_LOCUS293567</name>
</gene>
<evidence type="ECO:0000313" key="7">
    <source>
        <dbReference type="EMBL" id="SVC40713.1"/>
    </source>
</evidence>
<proteinExistence type="predicted"/>
<keyword evidence="4 5" id="KW-0472">Membrane</keyword>
<sequence length="239" mass="24331">MSVEAANQPRLKRAIGLPGAVMMGLGSILGAGVFVSIGLGAGVAGSGVMFAIVIAAGVATCNGFSSAQLAVKYPVSGGTYEYGYRLLSPAAGFTAGWLFLCAKTATAATAALGFAGYLIKTTGINVGLLPVALASLVLCVLVTLSGIERGNRINTAIVCITVFALTLFCVFGVNMAHSAVTPVFAFPETRGIRGLLGGAALMFVAYTGYGRIATLGEEVRKTARIIPRAIILTLCISMA</sequence>
<dbReference type="EMBL" id="UINC01089532">
    <property type="protein sequence ID" value="SVC40713.1"/>
    <property type="molecule type" value="Genomic_DNA"/>
</dbReference>
<dbReference type="GO" id="GO:0055085">
    <property type="term" value="P:transmembrane transport"/>
    <property type="evidence" value="ECO:0007669"/>
    <property type="project" value="InterPro"/>
</dbReference>
<dbReference type="PANTHER" id="PTHR42770">
    <property type="entry name" value="AMINO ACID TRANSPORTER-RELATED"/>
    <property type="match status" value="1"/>
</dbReference>
<dbReference type="Pfam" id="PF00324">
    <property type="entry name" value="AA_permease"/>
    <property type="match status" value="1"/>
</dbReference>
<reference evidence="7" key="1">
    <citation type="submission" date="2018-05" db="EMBL/GenBank/DDBJ databases">
        <authorList>
            <person name="Lanie J.A."/>
            <person name="Ng W.-L."/>
            <person name="Kazmierczak K.M."/>
            <person name="Andrzejewski T.M."/>
            <person name="Davidsen T.M."/>
            <person name="Wayne K.J."/>
            <person name="Tettelin H."/>
            <person name="Glass J.I."/>
            <person name="Rusch D."/>
            <person name="Podicherti R."/>
            <person name="Tsui H.-C.T."/>
            <person name="Winkler M.E."/>
        </authorList>
    </citation>
    <scope>NUCLEOTIDE SEQUENCE</scope>
</reference>
<evidence type="ECO:0000256" key="2">
    <source>
        <dbReference type="ARBA" id="ARBA00022692"/>
    </source>
</evidence>
<feature type="domain" description="Amino acid permease/ SLC12A" evidence="6">
    <location>
        <begin position="19"/>
        <end position="236"/>
    </location>
</feature>
<keyword evidence="2 5" id="KW-0812">Transmembrane</keyword>
<evidence type="ECO:0000256" key="5">
    <source>
        <dbReference type="SAM" id="Phobius"/>
    </source>
</evidence>
<feature type="transmembrane region" description="Helical" evidence="5">
    <location>
        <begin position="153"/>
        <end position="173"/>
    </location>
</feature>
<feature type="transmembrane region" description="Helical" evidence="5">
    <location>
        <begin position="91"/>
        <end position="119"/>
    </location>
</feature>
<dbReference type="AlphaFoldDB" id="A0A382LW25"/>
<feature type="transmembrane region" description="Helical" evidence="5">
    <location>
        <begin position="126"/>
        <end position="147"/>
    </location>
</feature>
<protein>
    <recommendedName>
        <fullName evidence="6">Amino acid permease/ SLC12A domain-containing protein</fullName>
    </recommendedName>
</protein>
<accession>A0A382LW25</accession>
<evidence type="ECO:0000256" key="1">
    <source>
        <dbReference type="ARBA" id="ARBA00004141"/>
    </source>
</evidence>
<feature type="transmembrane region" description="Helical" evidence="5">
    <location>
        <begin position="20"/>
        <end position="41"/>
    </location>
</feature>
<evidence type="ECO:0000256" key="3">
    <source>
        <dbReference type="ARBA" id="ARBA00022989"/>
    </source>
</evidence>
<dbReference type="GO" id="GO:0016020">
    <property type="term" value="C:membrane"/>
    <property type="evidence" value="ECO:0007669"/>
    <property type="project" value="UniProtKB-SubCell"/>
</dbReference>
<comment type="subcellular location">
    <subcellularLocation>
        <location evidence="1">Membrane</location>
        <topology evidence="1">Multi-pass membrane protein</topology>
    </subcellularLocation>
</comment>
<keyword evidence="3 5" id="KW-1133">Transmembrane helix</keyword>
<feature type="transmembrane region" description="Helical" evidence="5">
    <location>
        <begin position="48"/>
        <end position="71"/>
    </location>
</feature>
<evidence type="ECO:0000256" key="4">
    <source>
        <dbReference type="ARBA" id="ARBA00023136"/>
    </source>
</evidence>
<feature type="non-terminal residue" evidence="7">
    <location>
        <position position="239"/>
    </location>
</feature>